<dbReference type="SUPFAM" id="SSF47240">
    <property type="entry name" value="Ferritin-like"/>
    <property type="match status" value="1"/>
</dbReference>
<dbReference type="InterPro" id="IPR009078">
    <property type="entry name" value="Ferritin-like_SF"/>
</dbReference>
<dbReference type="PIRSF" id="PIRSF005900">
    <property type="entry name" value="Dps"/>
    <property type="match status" value="1"/>
</dbReference>
<proteinExistence type="inferred from homology"/>
<dbReference type="PRINTS" id="PR01346">
    <property type="entry name" value="HELNAPAPROT"/>
</dbReference>
<dbReference type="InterPro" id="IPR012347">
    <property type="entry name" value="Ferritin-like"/>
</dbReference>
<evidence type="ECO:0000256" key="1">
    <source>
        <dbReference type="ARBA" id="ARBA00009497"/>
    </source>
</evidence>
<dbReference type="AlphaFoldDB" id="A0A2D2Q520"/>
<dbReference type="GO" id="GO:0016722">
    <property type="term" value="F:oxidoreductase activity, acting on metal ions"/>
    <property type="evidence" value="ECO:0007669"/>
    <property type="project" value="InterPro"/>
</dbReference>
<accession>A0A2D2Q520</accession>
<dbReference type="PANTHER" id="PTHR42932">
    <property type="entry name" value="GENERAL STRESS PROTEIN 20U"/>
    <property type="match status" value="1"/>
</dbReference>
<dbReference type="Pfam" id="PF00210">
    <property type="entry name" value="Ferritin"/>
    <property type="match status" value="1"/>
</dbReference>
<feature type="domain" description="Ferritin/DPS" evidence="3">
    <location>
        <begin position="15"/>
        <end position="153"/>
    </location>
</feature>
<sequence>MTTTTTLKEQVLMTLKRQQANALVLYLNYKKYHWLTYGPLFRELHLLFEEQGAAVFASIDELAERSLILDGQPVADPADYLGTATVTPSSGQLTVKAMIEEAIANHELIITEMHQDADVATEAGDIGTADLYTRLVQTHQKHRWFLKELLAKGDGLVS</sequence>
<dbReference type="InterPro" id="IPR002177">
    <property type="entry name" value="DPS_DNA-bd"/>
</dbReference>
<dbReference type="EMBL" id="CP018092">
    <property type="protein sequence ID" value="ATS19585.1"/>
    <property type="molecule type" value="Genomic_DNA"/>
</dbReference>
<reference evidence="4 5" key="1">
    <citation type="submission" date="2016-11" db="EMBL/GenBank/DDBJ databases">
        <title>Complete genome sequence of thermophilic cyanobacteria strain Synechococcus sp. PCC6715.</title>
        <authorList>
            <person name="Tang J."/>
            <person name="Daroch M."/>
            <person name="Liang Y."/>
            <person name="Jiang D."/>
            <person name="Shah M."/>
        </authorList>
    </citation>
    <scope>NUCLEOTIDE SEQUENCE [LARGE SCALE GENOMIC DNA]</scope>
    <source>
        <strain evidence="4 5">PCC 6715</strain>
    </source>
</reference>
<gene>
    <name evidence="4" type="ORF">BRW62_08815</name>
</gene>
<dbReference type="RefSeq" id="WP_099799908.1">
    <property type="nucleotide sequence ID" value="NZ_CP018092.1"/>
</dbReference>
<evidence type="ECO:0000259" key="3">
    <source>
        <dbReference type="Pfam" id="PF00210"/>
    </source>
</evidence>
<dbReference type="GO" id="GO:0008199">
    <property type="term" value="F:ferric iron binding"/>
    <property type="evidence" value="ECO:0007669"/>
    <property type="project" value="InterPro"/>
</dbReference>
<evidence type="ECO:0000313" key="5">
    <source>
        <dbReference type="Proteomes" id="UP000231057"/>
    </source>
</evidence>
<comment type="similarity">
    <text evidence="1 2">Belongs to the Dps family.</text>
</comment>
<evidence type="ECO:0000313" key="4">
    <source>
        <dbReference type="EMBL" id="ATS19585.1"/>
    </source>
</evidence>
<dbReference type="CDD" id="cd01043">
    <property type="entry name" value="DPS"/>
    <property type="match status" value="1"/>
</dbReference>
<name>A0A2D2Q520_PARLV</name>
<reference evidence="5" key="2">
    <citation type="journal article" date="2022" name="Front. Microbiol.">
        <title>Comparative Genomic Analysis Revealed Distinct Molecular Components and Organization of CO2-Concentrating Mechanism in Thermophilic Cyanobacteria.</title>
        <authorList>
            <person name="Tang J."/>
            <person name="Zhou H."/>
            <person name="Yao D."/>
            <person name="Riaz S."/>
            <person name="You D."/>
            <person name="Klepacz-Smolka A."/>
            <person name="Daroch M."/>
        </authorList>
    </citation>
    <scope>NUCLEOTIDE SEQUENCE [LARGE SCALE GENOMIC DNA]</scope>
    <source>
        <strain evidence="5">PCC 6715</strain>
    </source>
</reference>
<dbReference type="InterPro" id="IPR008331">
    <property type="entry name" value="Ferritin_DPS_dom"/>
</dbReference>
<dbReference type="PANTHER" id="PTHR42932:SF1">
    <property type="entry name" value="GENERAL STRESS PROTEIN 20U"/>
    <property type="match status" value="1"/>
</dbReference>
<protein>
    <submittedName>
        <fullName evidence="4">DNA starvation/stationary phase protection protein</fullName>
    </submittedName>
</protein>
<keyword evidence="5" id="KW-1185">Reference proteome</keyword>
<dbReference type="Proteomes" id="UP000231057">
    <property type="component" value="Chromosome"/>
</dbReference>
<dbReference type="PROSITE" id="PS00819">
    <property type="entry name" value="DPS_2"/>
    <property type="match status" value="1"/>
</dbReference>
<organism evidence="4 5">
    <name type="scientific">Parathermosynechococcus lividus PCC 6715</name>
    <dbReference type="NCBI Taxonomy" id="1917166"/>
    <lineage>
        <taxon>Bacteria</taxon>
        <taxon>Bacillati</taxon>
        <taxon>Cyanobacteriota</taxon>
        <taxon>Cyanophyceae</taxon>
        <taxon>Acaryochloridales</taxon>
        <taxon>Thermosynechococcaceae</taxon>
        <taxon>Parathermosynechococcus</taxon>
    </lineage>
</organism>
<dbReference type="Gene3D" id="1.20.1260.10">
    <property type="match status" value="1"/>
</dbReference>
<dbReference type="KEGG" id="slw:BRW62_08815"/>
<evidence type="ECO:0000256" key="2">
    <source>
        <dbReference type="RuleBase" id="RU003875"/>
    </source>
</evidence>
<dbReference type="OrthoDB" id="9797023at2"/>
<dbReference type="InterPro" id="IPR023188">
    <property type="entry name" value="DPS_DNA-bd_CS"/>
</dbReference>